<dbReference type="Proteomes" id="UP001148614">
    <property type="component" value="Unassembled WGS sequence"/>
</dbReference>
<sequence length="123" mass="13615">METGSRAESYAYLHWYEPSPCLSGIAISQHNAACVVVVAKDNTHMSNAPLFTTIRIQEFQQEQTCRFRFPVMLPPVFAIQHCPVPGGPPFNQISQKETSAVVIAPETPSHVKKEVIVSGKLIH</sequence>
<keyword evidence="2" id="KW-1185">Reference proteome</keyword>
<proteinExistence type="predicted"/>
<protein>
    <submittedName>
        <fullName evidence="1">Uncharacterized protein</fullName>
    </submittedName>
</protein>
<evidence type="ECO:0000313" key="1">
    <source>
        <dbReference type="EMBL" id="KAJ3574993.1"/>
    </source>
</evidence>
<evidence type="ECO:0000313" key="2">
    <source>
        <dbReference type="Proteomes" id="UP001148614"/>
    </source>
</evidence>
<gene>
    <name evidence="1" type="ORF">NPX13_g4187</name>
</gene>
<dbReference type="AlphaFoldDB" id="A0A9W8NGU1"/>
<dbReference type="EMBL" id="JANPWZ010000574">
    <property type="protein sequence ID" value="KAJ3574993.1"/>
    <property type="molecule type" value="Genomic_DNA"/>
</dbReference>
<name>A0A9W8NGU1_9PEZI</name>
<organism evidence="1 2">
    <name type="scientific">Xylaria arbuscula</name>
    <dbReference type="NCBI Taxonomy" id="114810"/>
    <lineage>
        <taxon>Eukaryota</taxon>
        <taxon>Fungi</taxon>
        <taxon>Dikarya</taxon>
        <taxon>Ascomycota</taxon>
        <taxon>Pezizomycotina</taxon>
        <taxon>Sordariomycetes</taxon>
        <taxon>Xylariomycetidae</taxon>
        <taxon>Xylariales</taxon>
        <taxon>Xylariaceae</taxon>
        <taxon>Xylaria</taxon>
    </lineage>
</organism>
<accession>A0A9W8NGU1</accession>
<comment type="caution">
    <text evidence="1">The sequence shown here is derived from an EMBL/GenBank/DDBJ whole genome shotgun (WGS) entry which is preliminary data.</text>
</comment>
<reference evidence="1" key="1">
    <citation type="submission" date="2022-07" db="EMBL/GenBank/DDBJ databases">
        <title>Genome Sequence of Xylaria arbuscula.</title>
        <authorList>
            <person name="Buettner E."/>
        </authorList>
    </citation>
    <scope>NUCLEOTIDE SEQUENCE</scope>
    <source>
        <strain evidence="1">VT107</strain>
    </source>
</reference>